<evidence type="ECO:0000313" key="2">
    <source>
        <dbReference type="EMBL" id="MCW1041200.1"/>
    </source>
</evidence>
<dbReference type="Proteomes" id="UP001526076">
    <property type="component" value="Unassembled WGS sequence"/>
</dbReference>
<keyword evidence="5" id="KW-1185">Reference proteome</keyword>
<organism evidence="3 4">
    <name type="scientific">Streptococcus anginosus</name>
    <dbReference type="NCBI Taxonomy" id="1328"/>
    <lineage>
        <taxon>Bacteria</taxon>
        <taxon>Bacillati</taxon>
        <taxon>Bacillota</taxon>
        <taxon>Bacilli</taxon>
        <taxon>Lactobacillales</taxon>
        <taxon>Streptococcaceae</taxon>
        <taxon>Streptococcus</taxon>
        <taxon>Streptococcus anginosus group</taxon>
    </lineage>
</organism>
<protein>
    <submittedName>
        <fullName evidence="3">Uncharacterized protein</fullName>
    </submittedName>
</protein>
<comment type="caution">
    <text evidence="3">The sequence shown here is derived from an EMBL/GenBank/DDBJ whole genome shotgun (WGS) entry which is preliminary data.</text>
</comment>
<name>A0AAW5TK38_STRAP</name>
<evidence type="ECO:0000256" key="1">
    <source>
        <dbReference type="SAM" id="MobiDB-lite"/>
    </source>
</evidence>
<dbReference type="EMBL" id="JAPAIK010000023">
    <property type="protein sequence ID" value="MCW1072325.1"/>
    <property type="molecule type" value="Genomic_DNA"/>
</dbReference>
<evidence type="ECO:0000313" key="4">
    <source>
        <dbReference type="Proteomes" id="UP001208853"/>
    </source>
</evidence>
<dbReference type="Proteomes" id="UP001208853">
    <property type="component" value="Unassembled WGS sequence"/>
</dbReference>
<evidence type="ECO:0000313" key="5">
    <source>
        <dbReference type="Proteomes" id="UP001526076"/>
    </source>
</evidence>
<proteinExistence type="predicted"/>
<sequence>MAIGFGIAFLIVTGMKGQLKSVYHQTGATDYIKKNSLQITNAQEFFLYSNVDKKAKLEPSSSSDSGGSSTHTSSSDRSHGGSGGSF</sequence>
<reference evidence="3 5" key="1">
    <citation type="submission" date="2022-10" db="EMBL/GenBank/DDBJ databases">
        <title>Comparative genomic study of S. anginosus.</title>
        <authorList>
            <person name="Prasad A."/>
            <person name="Ene A."/>
            <person name="Jablonska S."/>
            <person name="Du J."/>
            <person name="Wolfe A.J."/>
            <person name="Putonti C."/>
        </authorList>
    </citation>
    <scope>NUCLEOTIDE SEQUENCE</scope>
    <source>
        <strain evidence="3">UMB6888</strain>
        <strain evidence="2 5">UMB9231</strain>
    </source>
</reference>
<feature type="region of interest" description="Disordered" evidence="1">
    <location>
        <begin position="56"/>
        <end position="86"/>
    </location>
</feature>
<dbReference type="AlphaFoldDB" id="A0AAW5TK38"/>
<gene>
    <name evidence="2" type="ORF">OJ597_01645</name>
    <name evidence="3" type="ORF">OJ930_04580</name>
</gene>
<dbReference type="EMBL" id="JAPAHU010000002">
    <property type="protein sequence ID" value="MCW1041200.1"/>
    <property type="molecule type" value="Genomic_DNA"/>
</dbReference>
<evidence type="ECO:0000313" key="3">
    <source>
        <dbReference type="EMBL" id="MCW1072325.1"/>
    </source>
</evidence>
<accession>A0AAW5TK38</accession>
<feature type="compositionally biased region" description="Low complexity" evidence="1">
    <location>
        <begin position="60"/>
        <end position="73"/>
    </location>
</feature>
<dbReference type="RefSeq" id="WP_224783671.1">
    <property type="nucleotide sequence ID" value="NZ_CP118029.1"/>
</dbReference>